<feature type="chain" id="PRO_5030692347" evidence="1">
    <location>
        <begin position="35"/>
        <end position="135"/>
    </location>
</feature>
<accession>A0A7W3X1Q7</accession>
<protein>
    <submittedName>
        <fullName evidence="2">Uncharacterized protein</fullName>
    </submittedName>
</protein>
<feature type="non-terminal residue" evidence="2">
    <location>
        <position position="135"/>
    </location>
</feature>
<feature type="non-terminal residue" evidence="2">
    <location>
        <position position="1"/>
    </location>
</feature>
<keyword evidence="1" id="KW-0732">Signal</keyword>
<name>A0A7W3X1Q7_9ACTN</name>
<gene>
    <name evidence="2" type="ORF">H3147_27705</name>
</gene>
<feature type="signal peptide" evidence="1">
    <location>
        <begin position="1"/>
        <end position="34"/>
    </location>
</feature>
<proteinExistence type="predicted"/>
<dbReference type="PANTHER" id="PTHR42305">
    <property type="entry name" value="MEMBRANE PROTEIN RV1733C-RELATED"/>
    <property type="match status" value="1"/>
</dbReference>
<dbReference type="PANTHER" id="PTHR42305:SF1">
    <property type="entry name" value="MEMBRANE PROTEIN RV1733C-RELATED"/>
    <property type="match status" value="1"/>
</dbReference>
<dbReference type="Proteomes" id="UP000517765">
    <property type="component" value="Unassembled WGS sequence"/>
</dbReference>
<organism evidence="2 3">
    <name type="scientific">Streptomyces alkaliterrae</name>
    <dbReference type="NCBI Taxonomy" id="2213162"/>
    <lineage>
        <taxon>Bacteria</taxon>
        <taxon>Bacillati</taxon>
        <taxon>Actinomycetota</taxon>
        <taxon>Actinomycetes</taxon>
        <taxon>Kitasatosporales</taxon>
        <taxon>Streptomycetaceae</taxon>
        <taxon>Streptomyces</taxon>
    </lineage>
</organism>
<evidence type="ECO:0000256" key="1">
    <source>
        <dbReference type="SAM" id="SignalP"/>
    </source>
</evidence>
<reference evidence="3" key="1">
    <citation type="submission" date="2020-05" db="EMBL/GenBank/DDBJ databases">
        <title>Classification of alakaliphilic streptomycetes isolated from an alkaline soil next to Lonar Crater, India and a proposal for the recognition of Streptomyces alkaliterrae sp. nov.</title>
        <authorList>
            <person name="Golinska P."/>
        </authorList>
    </citation>
    <scope>NUCLEOTIDE SEQUENCE [LARGE SCALE GENOMIC DNA]</scope>
    <source>
        <strain evidence="3">OF8</strain>
    </source>
</reference>
<evidence type="ECO:0000313" key="2">
    <source>
        <dbReference type="EMBL" id="MBB1262547.1"/>
    </source>
</evidence>
<dbReference type="InterPro" id="IPR039708">
    <property type="entry name" value="MT1774/Rv1733c-like"/>
</dbReference>
<comment type="caution">
    <text evidence="2">The sequence shown here is derived from an EMBL/GenBank/DDBJ whole genome shotgun (WGS) entry which is preliminary data.</text>
</comment>
<evidence type="ECO:0000313" key="3">
    <source>
        <dbReference type="Proteomes" id="UP000517765"/>
    </source>
</evidence>
<dbReference type="AlphaFoldDB" id="A0A7W3X1Q7"/>
<dbReference type="EMBL" id="JABJXA010000453">
    <property type="protein sequence ID" value="MBB1262547.1"/>
    <property type="molecule type" value="Genomic_DNA"/>
</dbReference>
<sequence>RRHNPLRRPVDRIETRARTLLAVLLLAGGGWAAAATGAAAYDAQQHIVLTQTAERTAVTATLTSDANGTTGRLGDNAHRARVVWDDSDGKEHKGVAHVRADARTGDTVEIWIGPDARVTDRPAPASSAPLAGVGA</sequence>